<dbReference type="SMART" id="SM00184">
    <property type="entry name" value="RING"/>
    <property type="match status" value="1"/>
</dbReference>
<evidence type="ECO:0000256" key="3">
    <source>
        <dbReference type="ARBA" id="ARBA00022679"/>
    </source>
</evidence>
<keyword evidence="6 8" id="KW-0863">Zinc-finger</keyword>
<dbReference type="Gene3D" id="4.10.1000.10">
    <property type="entry name" value="Zinc finger, CCCH-type"/>
    <property type="match status" value="1"/>
</dbReference>
<dbReference type="GO" id="GO:0060255">
    <property type="term" value="P:regulation of macromolecule metabolic process"/>
    <property type="evidence" value="ECO:0007669"/>
    <property type="project" value="UniProtKB-ARBA"/>
</dbReference>
<comment type="catalytic activity">
    <reaction evidence="1">
        <text>S-ubiquitinyl-[E2 ubiquitin-conjugating enzyme]-L-cysteine + [acceptor protein]-L-lysine = [E2 ubiquitin-conjugating enzyme]-L-cysteine + N(6)-ubiquitinyl-[acceptor protein]-L-lysine.</text>
        <dbReference type="EC" id="2.3.2.27"/>
    </reaction>
</comment>
<evidence type="ECO:0000313" key="12">
    <source>
        <dbReference type="Proteomes" id="UP001652628"/>
    </source>
</evidence>
<dbReference type="InterPro" id="IPR041367">
    <property type="entry name" value="Znf-CCCH_4"/>
</dbReference>
<feature type="zinc finger region" description="C3H1-type" evidence="8">
    <location>
        <begin position="230"/>
        <end position="259"/>
    </location>
</feature>
<accession>A0AB39YZT5</accession>
<name>A0AB39YZT5_DROSZ</name>
<dbReference type="Pfam" id="PF14608">
    <property type="entry name" value="zf-CCCH_2"/>
    <property type="match status" value="1"/>
</dbReference>
<feature type="domain" description="C3H1-type" evidence="11">
    <location>
        <begin position="4"/>
        <end position="31"/>
    </location>
</feature>
<keyword evidence="3" id="KW-0808">Transferase</keyword>
<evidence type="ECO:0000256" key="2">
    <source>
        <dbReference type="ARBA" id="ARBA00012483"/>
    </source>
</evidence>
<dbReference type="GO" id="GO:0061630">
    <property type="term" value="F:ubiquitin protein ligase activity"/>
    <property type="evidence" value="ECO:0007669"/>
    <property type="project" value="UniProtKB-EC"/>
</dbReference>
<dbReference type="GO" id="GO:0005634">
    <property type="term" value="C:nucleus"/>
    <property type="evidence" value="ECO:0007669"/>
    <property type="project" value="UniProtKB-ARBA"/>
</dbReference>
<dbReference type="Pfam" id="PF00097">
    <property type="entry name" value="zf-C3HC4"/>
    <property type="match status" value="1"/>
</dbReference>
<dbReference type="GeneID" id="108006291"/>
<keyword evidence="5" id="KW-0677">Repeat</keyword>
<evidence type="ECO:0000313" key="13">
    <source>
        <dbReference type="RefSeq" id="XP_016925240.2"/>
    </source>
</evidence>
<evidence type="ECO:0000256" key="9">
    <source>
        <dbReference type="SAM" id="MobiDB-lite"/>
    </source>
</evidence>
<evidence type="ECO:0000256" key="5">
    <source>
        <dbReference type="ARBA" id="ARBA00022737"/>
    </source>
</evidence>
<dbReference type="SUPFAM" id="SSF57850">
    <property type="entry name" value="RING/U-box"/>
    <property type="match status" value="1"/>
</dbReference>
<dbReference type="GO" id="GO:0000209">
    <property type="term" value="P:protein polyubiquitination"/>
    <property type="evidence" value="ECO:0007669"/>
    <property type="project" value="InterPro"/>
</dbReference>
<dbReference type="RefSeq" id="XP_016925240.2">
    <property type="nucleotide sequence ID" value="XM_017069751.4"/>
</dbReference>
<dbReference type="PROSITE" id="PS50103">
    <property type="entry name" value="ZF_C3H1"/>
    <property type="match status" value="2"/>
</dbReference>
<sequence>MSLNRSRTLCRYYMQGICRFGEYCRFSHDVDARPSEEEKEDEQVATTSGYSRQRMWANAPVFVPSARKLNPSEAESPKEFCPRGGRCILGNKCPHRIHLELCEMCQLYCLHPDDLEQRREHNRECLEQHEQDMELSFAIARSKDKMCGICFDTVVEKEGRKERRFGILSKCNHTFCLDCIRRWRQDKQFENTVTRACPECRVASDFVCPSAFWVDTKEEKDKLLTDYRTALGSKNCKYFRLGRGRCPFGNKCFYRHALPDGTVIDVGQPRRYRKPHRDSRQDRDRNRDWDRDDLMDFLDYYPWRMEDQLDQYWLDLYSSDFNDFSDGSGEDN</sequence>
<dbReference type="GO" id="GO:0008270">
    <property type="term" value="F:zinc ion binding"/>
    <property type="evidence" value="ECO:0007669"/>
    <property type="project" value="UniProtKB-KW"/>
</dbReference>
<evidence type="ECO:0000256" key="1">
    <source>
        <dbReference type="ARBA" id="ARBA00000900"/>
    </source>
</evidence>
<reference evidence="13" key="1">
    <citation type="submission" date="2025-08" db="UniProtKB">
        <authorList>
            <consortium name="RefSeq"/>
        </authorList>
    </citation>
    <scope>IDENTIFICATION</scope>
</reference>
<feature type="domain" description="C3H1-type" evidence="11">
    <location>
        <begin position="230"/>
        <end position="259"/>
    </location>
</feature>
<dbReference type="PANTHER" id="PTHR11224:SF10">
    <property type="entry name" value="IP09428P-RELATED"/>
    <property type="match status" value="1"/>
</dbReference>
<dbReference type="InterPro" id="IPR001841">
    <property type="entry name" value="Znf_RING"/>
</dbReference>
<evidence type="ECO:0000256" key="4">
    <source>
        <dbReference type="ARBA" id="ARBA00022723"/>
    </source>
</evidence>
<organism evidence="12 13">
    <name type="scientific">Drosophila suzukii</name>
    <name type="common">Spotted-wing drosophila fruit fly</name>
    <dbReference type="NCBI Taxonomy" id="28584"/>
    <lineage>
        <taxon>Eukaryota</taxon>
        <taxon>Metazoa</taxon>
        <taxon>Ecdysozoa</taxon>
        <taxon>Arthropoda</taxon>
        <taxon>Hexapoda</taxon>
        <taxon>Insecta</taxon>
        <taxon>Pterygota</taxon>
        <taxon>Neoptera</taxon>
        <taxon>Endopterygota</taxon>
        <taxon>Diptera</taxon>
        <taxon>Brachycera</taxon>
        <taxon>Muscomorpha</taxon>
        <taxon>Ephydroidea</taxon>
        <taxon>Drosophilidae</taxon>
        <taxon>Drosophila</taxon>
        <taxon>Sophophora</taxon>
    </lineage>
</organism>
<dbReference type="InterPro" id="IPR013083">
    <property type="entry name" value="Znf_RING/FYVE/PHD"/>
</dbReference>
<dbReference type="SUPFAM" id="SSF90229">
    <property type="entry name" value="CCCH zinc finger"/>
    <property type="match status" value="1"/>
</dbReference>
<keyword evidence="7 8" id="KW-0862">Zinc</keyword>
<dbReference type="InterPro" id="IPR045072">
    <property type="entry name" value="MKRN-like"/>
</dbReference>
<dbReference type="EC" id="2.3.2.27" evidence="2"/>
<feature type="domain" description="RING-type" evidence="10">
    <location>
        <begin position="147"/>
        <end position="201"/>
    </location>
</feature>
<evidence type="ECO:0000256" key="8">
    <source>
        <dbReference type="PROSITE-ProRule" id="PRU00723"/>
    </source>
</evidence>
<gene>
    <name evidence="13" type="primary">LOC108006291</name>
</gene>
<evidence type="ECO:0000256" key="7">
    <source>
        <dbReference type="ARBA" id="ARBA00022833"/>
    </source>
</evidence>
<dbReference type="InterPro" id="IPR018957">
    <property type="entry name" value="Znf_C3HC4_RING-type"/>
</dbReference>
<dbReference type="Pfam" id="PF18044">
    <property type="entry name" value="zf-CCCH_4"/>
    <property type="match status" value="1"/>
</dbReference>
<protein>
    <recommendedName>
        <fullName evidence="2">RING-type E3 ubiquitin transferase</fullName>
        <ecNumber evidence="2">2.3.2.27</ecNumber>
    </recommendedName>
</protein>
<evidence type="ECO:0000256" key="6">
    <source>
        <dbReference type="ARBA" id="ARBA00022771"/>
    </source>
</evidence>
<dbReference type="PANTHER" id="PTHR11224">
    <property type="entry name" value="MAKORIN-RELATED"/>
    <property type="match status" value="1"/>
</dbReference>
<evidence type="ECO:0000259" key="11">
    <source>
        <dbReference type="PROSITE" id="PS50103"/>
    </source>
</evidence>
<dbReference type="AlphaFoldDB" id="A0AB39YZT5"/>
<dbReference type="InterPro" id="IPR017907">
    <property type="entry name" value="Znf_RING_CS"/>
</dbReference>
<feature type="zinc finger region" description="C3H1-type" evidence="8">
    <location>
        <begin position="4"/>
        <end position="31"/>
    </location>
</feature>
<dbReference type="PROSITE" id="PS00518">
    <property type="entry name" value="ZF_RING_1"/>
    <property type="match status" value="1"/>
</dbReference>
<keyword evidence="4 8" id="KW-0479">Metal-binding</keyword>
<dbReference type="SMART" id="SM00356">
    <property type="entry name" value="ZnF_C3H1"/>
    <property type="match status" value="3"/>
</dbReference>
<dbReference type="Gene3D" id="3.30.40.10">
    <property type="entry name" value="Zinc/RING finger domain, C3HC4 (zinc finger)"/>
    <property type="match status" value="1"/>
</dbReference>
<proteinExistence type="predicted"/>
<feature type="region of interest" description="Disordered" evidence="9">
    <location>
        <begin position="266"/>
        <end position="285"/>
    </location>
</feature>
<dbReference type="InterPro" id="IPR000571">
    <property type="entry name" value="Znf_CCCH"/>
</dbReference>
<dbReference type="PROSITE" id="PS50089">
    <property type="entry name" value="ZF_RING_2"/>
    <property type="match status" value="1"/>
</dbReference>
<evidence type="ECO:0000259" key="10">
    <source>
        <dbReference type="PROSITE" id="PS50089"/>
    </source>
</evidence>
<dbReference type="InterPro" id="IPR036855">
    <property type="entry name" value="Znf_CCCH_sf"/>
</dbReference>
<dbReference type="Proteomes" id="UP001652628">
    <property type="component" value="Chromosome X"/>
</dbReference>
<keyword evidence="12" id="KW-1185">Reference proteome</keyword>